<evidence type="ECO:0000256" key="1">
    <source>
        <dbReference type="SAM" id="Phobius"/>
    </source>
</evidence>
<feature type="transmembrane region" description="Helical" evidence="1">
    <location>
        <begin position="307"/>
        <end position="340"/>
    </location>
</feature>
<dbReference type="OrthoDB" id="2088119at2"/>
<accession>A0A174F4I3</accession>
<name>A0A174F4I3_9FIRM</name>
<protein>
    <recommendedName>
        <fullName evidence="4">EpsG family protein</fullName>
    </recommendedName>
</protein>
<sequence length="393" mass="45184">MIVYIILLLLILFANVVFKPNGSRKGKKYFIVFIFGAIYLVNALRSPLIGIDLNKYYAPHFAHFAQIPWNNLQSVTISGDWELGFCAFCKLLTYISTDTQFFIAVSSAVIVLPYGYLIYKNCDDVVFGAFFYVAYNLMFSNMNTIRQAMAVSIVIMGLGTLRDKKYVKYIIFVLVAVLFHKSALIAFVLVFLDKIRLTPNRLIFLLVILAVIPASYSALFSYLLQIPFLSDSYDIYKFGMHAVGYFNWNSLVQFIIPFVVLILVCIYIKPWKMYEDRLQRPKKIAISGGKMFISKIPNEEYPWSNSIIGFAVYIAAMCRFFVFFVFVVGRLSQFFLPFIMIAFPRALNMMDNIQTRRLTKYGMYCVLLAYFLYIGFTSGGTSYGTVPYVFFSN</sequence>
<feature type="transmembrane region" description="Helical" evidence="1">
    <location>
        <begin position="125"/>
        <end position="145"/>
    </location>
</feature>
<dbReference type="RefSeq" id="WP_055153109.1">
    <property type="nucleotide sequence ID" value="NZ_CYZU01000019.1"/>
</dbReference>
<evidence type="ECO:0000313" key="2">
    <source>
        <dbReference type="EMBL" id="CUO45153.1"/>
    </source>
</evidence>
<dbReference type="InterPro" id="IPR049458">
    <property type="entry name" value="EpsG-like"/>
</dbReference>
<gene>
    <name evidence="2" type="ORF">ERS852491_02243</name>
</gene>
<reference evidence="2 3" key="1">
    <citation type="submission" date="2015-09" db="EMBL/GenBank/DDBJ databases">
        <authorList>
            <consortium name="Pathogen Informatics"/>
        </authorList>
    </citation>
    <scope>NUCLEOTIDE SEQUENCE [LARGE SCALE GENOMIC DNA]</scope>
    <source>
        <strain evidence="2 3">2789STDY5834876</strain>
    </source>
</reference>
<feature type="transmembrane region" description="Helical" evidence="1">
    <location>
        <begin position="361"/>
        <end position="383"/>
    </location>
</feature>
<keyword evidence="1" id="KW-1133">Transmembrane helix</keyword>
<keyword evidence="1" id="KW-0472">Membrane</keyword>
<feature type="transmembrane region" description="Helical" evidence="1">
    <location>
        <begin position="166"/>
        <end position="190"/>
    </location>
</feature>
<organism evidence="2 3">
    <name type="scientific">Faecalicatena contorta</name>
    <dbReference type="NCBI Taxonomy" id="39482"/>
    <lineage>
        <taxon>Bacteria</taxon>
        <taxon>Bacillati</taxon>
        <taxon>Bacillota</taxon>
        <taxon>Clostridia</taxon>
        <taxon>Lachnospirales</taxon>
        <taxon>Lachnospiraceae</taxon>
        <taxon>Faecalicatena</taxon>
    </lineage>
</organism>
<keyword evidence="1" id="KW-0812">Transmembrane</keyword>
<dbReference type="Pfam" id="PF14897">
    <property type="entry name" value="EpsG"/>
    <property type="match status" value="1"/>
</dbReference>
<feature type="transmembrane region" description="Helical" evidence="1">
    <location>
        <begin position="101"/>
        <end position="119"/>
    </location>
</feature>
<dbReference type="EMBL" id="CYZU01000019">
    <property type="protein sequence ID" value="CUO45153.1"/>
    <property type="molecule type" value="Genomic_DNA"/>
</dbReference>
<evidence type="ECO:0008006" key="4">
    <source>
        <dbReference type="Google" id="ProtNLM"/>
    </source>
</evidence>
<evidence type="ECO:0000313" key="3">
    <source>
        <dbReference type="Proteomes" id="UP000095544"/>
    </source>
</evidence>
<proteinExistence type="predicted"/>
<feature type="transmembrane region" description="Helical" evidence="1">
    <location>
        <begin position="28"/>
        <end position="45"/>
    </location>
</feature>
<dbReference type="Proteomes" id="UP000095544">
    <property type="component" value="Unassembled WGS sequence"/>
</dbReference>
<feature type="transmembrane region" description="Helical" evidence="1">
    <location>
        <begin position="202"/>
        <end position="224"/>
    </location>
</feature>
<dbReference type="STRING" id="39482.ERS852491_02243"/>
<feature type="transmembrane region" description="Helical" evidence="1">
    <location>
        <begin position="245"/>
        <end position="269"/>
    </location>
</feature>
<dbReference type="AlphaFoldDB" id="A0A174F4I3"/>